<dbReference type="InterPro" id="IPR020084">
    <property type="entry name" value="NUDIX_hydrolase_CS"/>
</dbReference>
<protein>
    <submittedName>
        <fullName evidence="5">Nudix hydrolase 8</fullName>
    </submittedName>
</protein>
<dbReference type="PANTHER" id="PTHR13994:SF53">
    <property type="entry name" value="NUDIX HYDROLASE 8-LIKE"/>
    <property type="match status" value="1"/>
</dbReference>
<dbReference type="InterPro" id="IPR000086">
    <property type="entry name" value="NUDIX_hydrolase_dom"/>
</dbReference>
<sequence>MAITIGGSPPIAAIPQKKYDSVQWLSKGFSHMKIFSRNPRFKLSSSPLPFHGAGNMPKETDVHVVTPDMSSPRLMPELLDAWNDDYNGVVINPESLPMSANAFASALRASLSHWKLKGKKGVWLKILQEQAELVPIAIQEGFNYHHAESGYVMLTHWLPDDLCMLPGSPSHQIGVGAFVINDKREVLVVKEKCPCSCSGVWKFPTGYINKSEDIFSGAIREVKEETGVDTVFLEIVAFRHAHFMAFENSDLLFVCMLKPMSCDIIVDEKEIQAAKWMPLEEFIGQPFYQDDPMSKKVTDICIAAHEDRYCGYVGQQLASKLDCKLSYLYNAAFWDE</sequence>
<dbReference type="PROSITE" id="PS00893">
    <property type="entry name" value="NUDIX_BOX"/>
    <property type="match status" value="1"/>
</dbReference>
<accession>W9QX14</accession>
<organism evidence="5 6">
    <name type="scientific">Morus notabilis</name>
    <dbReference type="NCBI Taxonomy" id="981085"/>
    <lineage>
        <taxon>Eukaryota</taxon>
        <taxon>Viridiplantae</taxon>
        <taxon>Streptophyta</taxon>
        <taxon>Embryophyta</taxon>
        <taxon>Tracheophyta</taxon>
        <taxon>Spermatophyta</taxon>
        <taxon>Magnoliopsida</taxon>
        <taxon>eudicotyledons</taxon>
        <taxon>Gunneridae</taxon>
        <taxon>Pentapetalae</taxon>
        <taxon>rosids</taxon>
        <taxon>fabids</taxon>
        <taxon>Rosales</taxon>
        <taxon>Moraceae</taxon>
        <taxon>Moreae</taxon>
        <taxon>Morus</taxon>
    </lineage>
</organism>
<dbReference type="GO" id="GO:0035529">
    <property type="term" value="F:NADH pyrophosphatase activity"/>
    <property type="evidence" value="ECO:0007669"/>
    <property type="project" value="TreeGrafter"/>
</dbReference>
<feature type="domain" description="Nudix hydrolase" evidence="4">
    <location>
        <begin position="170"/>
        <end position="299"/>
    </location>
</feature>
<dbReference type="Pfam" id="PF18290">
    <property type="entry name" value="Nudix_hydro"/>
    <property type="match status" value="1"/>
</dbReference>
<evidence type="ECO:0000313" key="6">
    <source>
        <dbReference type="Proteomes" id="UP000030645"/>
    </source>
</evidence>
<dbReference type="KEGG" id="mnt:21388959"/>
<evidence type="ECO:0000259" key="4">
    <source>
        <dbReference type="PROSITE" id="PS51462"/>
    </source>
</evidence>
<dbReference type="eggNOG" id="KOG0648">
    <property type="taxonomic scope" value="Eukaryota"/>
</dbReference>
<name>W9QX14_9ROSA</name>
<dbReference type="OrthoDB" id="447842at2759"/>
<dbReference type="Gene3D" id="3.90.79.10">
    <property type="entry name" value="Nucleoside Triphosphate Pyrophosphohydrolase"/>
    <property type="match status" value="1"/>
</dbReference>
<dbReference type="GO" id="GO:0051287">
    <property type="term" value="F:NAD binding"/>
    <property type="evidence" value="ECO:0007669"/>
    <property type="project" value="TreeGrafter"/>
</dbReference>
<comment type="similarity">
    <text evidence="1">Belongs to the Nudix hydrolase family.</text>
</comment>
<dbReference type="InterPro" id="IPR003293">
    <property type="entry name" value="Nudix_hydrolase6-like"/>
</dbReference>
<dbReference type="GO" id="GO:0046872">
    <property type="term" value="F:metal ion binding"/>
    <property type="evidence" value="ECO:0007669"/>
    <property type="project" value="UniProtKB-KW"/>
</dbReference>
<evidence type="ECO:0000256" key="3">
    <source>
        <dbReference type="ARBA" id="ARBA00022801"/>
    </source>
</evidence>
<dbReference type="Proteomes" id="UP000030645">
    <property type="component" value="Unassembled WGS sequence"/>
</dbReference>
<dbReference type="PRINTS" id="PR01356">
    <property type="entry name" value="GFGPROTEIN"/>
</dbReference>
<dbReference type="CDD" id="cd04670">
    <property type="entry name" value="NUDIX_ASFGF2_Nudt6"/>
    <property type="match status" value="1"/>
</dbReference>
<keyword evidence="6" id="KW-1185">Reference proteome</keyword>
<dbReference type="InterPro" id="IPR040618">
    <property type="entry name" value="Pre-Nudix"/>
</dbReference>
<dbReference type="PROSITE" id="PS51462">
    <property type="entry name" value="NUDIX"/>
    <property type="match status" value="1"/>
</dbReference>
<keyword evidence="3 5" id="KW-0378">Hydrolase</keyword>
<dbReference type="SUPFAM" id="SSF55811">
    <property type="entry name" value="Nudix"/>
    <property type="match status" value="1"/>
</dbReference>
<dbReference type="EMBL" id="KE343348">
    <property type="protein sequence ID" value="EXB24700.1"/>
    <property type="molecule type" value="Genomic_DNA"/>
</dbReference>
<evidence type="ECO:0000313" key="5">
    <source>
        <dbReference type="EMBL" id="EXB24700.1"/>
    </source>
</evidence>
<dbReference type="GO" id="GO:0047631">
    <property type="term" value="F:ADP-ribose diphosphatase activity"/>
    <property type="evidence" value="ECO:0007669"/>
    <property type="project" value="TreeGrafter"/>
</dbReference>
<gene>
    <name evidence="5" type="ORF">L484_005494</name>
</gene>
<evidence type="ECO:0000256" key="2">
    <source>
        <dbReference type="ARBA" id="ARBA00022723"/>
    </source>
</evidence>
<dbReference type="FunFam" id="3.90.79.10:FF:000015">
    <property type="entry name" value="Nudix hydrolase 8"/>
    <property type="match status" value="1"/>
</dbReference>
<proteinExistence type="inferred from homology"/>
<dbReference type="Gene3D" id="3.40.630.30">
    <property type="match status" value="1"/>
</dbReference>
<reference evidence="6" key="1">
    <citation type="submission" date="2013-01" db="EMBL/GenBank/DDBJ databases">
        <title>Draft Genome Sequence of a Mulberry Tree, Morus notabilis C.K. Schneid.</title>
        <authorList>
            <person name="He N."/>
            <person name="Zhao S."/>
        </authorList>
    </citation>
    <scope>NUCLEOTIDE SEQUENCE</scope>
</reference>
<evidence type="ECO:0000256" key="1">
    <source>
        <dbReference type="ARBA" id="ARBA00005582"/>
    </source>
</evidence>
<keyword evidence="2" id="KW-0479">Metal-binding</keyword>
<dbReference type="InterPro" id="IPR015797">
    <property type="entry name" value="NUDIX_hydrolase-like_dom_sf"/>
</dbReference>
<dbReference type="FunFam" id="3.40.630.30:FF:000016">
    <property type="entry name" value="nudix hydrolase 2"/>
    <property type="match status" value="1"/>
</dbReference>
<dbReference type="Pfam" id="PF00293">
    <property type="entry name" value="NUDIX"/>
    <property type="match status" value="1"/>
</dbReference>
<dbReference type="AlphaFoldDB" id="W9QX14"/>
<dbReference type="PANTHER" id="PTHR13994">
    <property type="entry name" value="NUDIX HYDROLASE RELATED"/>
    <property type="match status" value="1"/>
</dbReference>